<comment type="caution">
    <text evidence="3">The sequence shown here is derived from an EMBL/GenBank/DDBJ whole genome shotgun (WGS) entry which is preliminary data.</text>
</comment>
<reference evidence="3" key="1">
    <citation type="journal article" date="2019" name="Beilstein J. Org. Chem.">
        <title>Nanangenines: drimane sesquiterpenoids as the dominant metabolite cohort of a novel Australian fungus, Aspergillus nanangensis.</title>
        <authorList>
            <person name="Lacey H.J."/>
            <person name="Gilchrist C.L.M."/>
            <person name="Crombie A."/>
            <person name="Kalaitzis J.A."/>
            <person name="Vuong D."/>
            <person name="Rutledge P.J."/>
            <person name="Turner P."/>
            <person name="Pitt J.I."/>
            <person name="Lacey E."/>
            <person name="Chooi Y.H."/>
            <person name="Piggott A.M."/>
        </authorList>
    </citation>
    <scope>NUCLEOTIDE SEQUENCE</scope>
    <source>
        <strain evidence="3">MST-FP2251</strain>
    </source>
</reference>
<dbReference type="Proteomes" id="UP001194746">
    <property type="component" value="Unassembled WGS sequence"/>
</dbReference>
<dbReference type="Gene3D" id="3.40.50.1580">
    <property type="entry name" value="Nucleoside phosphorylase domain"/>
    <property type="match status" value="1"/>
</dbReference>
<evidence type="ECO:0000313" key="4">
    <source>
        <dbReference type="Proteomes" id="UP001194746"/>
    </source>
</evidence>
<dbReference type="SUPFAM" id="SSF52540">
    <property type="entry name" value="P-loop containing nucleoside triphosphate hydrolases"/>
    <property type="match status" value="1"/>
</dbReference>
<dbReference type="PANTHER" id="PTHR46082:SF11">
    <property type="entry name" value="AAA+ ATPASE DOMAIN-CONTAINING PROTEIN-RELATED"/>
    <property type="match status" value="1"/>
</dbReference>
<dbReference type="InterPro" id="IPR035994">
    <property type="entry name" value="Nucleoside_phosphorylase_sf"/>
</dbReference>
<dbReference type="SUPFAM" id="SSF53167">
    <property type="entry name" value="Purine and uridine phosphorylases"/>
    <property type="match status" value="1"/>
</dbReference>
<dbReference type="Pfam" id="PF24883">
    <property type="entry name" value="NPHP3_N"/>
    <property type="match status" value="1"/>
</dbReference>
<reference evidence="3" key="2">
    <citation type="submission" date="2020-02" db="EMBL/GenBank/DDBJ databases">
        <authorList>
            <person name="Gilchrist C.L.M."/>
            <person name="Chooi Y.-H."/>
        </authorList>
    </citation>
    <scope>NUCLEOTIDE SEQUENCE</scope>
    <source>
        <strain evidence="3">MST-FP2251</strain>
    </source>
</reference>
<accession>A0AAD4CKJ4</accession>
<protein>
    <recommendedName>
        <fullName evidence="2">Nephrocystin 3-like N-terminal domain-containing protein</fullName>
    </recommendedName>
</protein>
<dbReference type="GO" id="GO:0003824">
    <property type="term" value="F:catalytic activity"/>
    <property type="evidence" value="ECO:0007669"/>
    <property type="project" value="InterPro"/>
</dbReference>
<keyword evidence="4" id="KW-1185">Reference proteome</keyword>
<organism evidence="3 4">
    <name type="scientific">Aspergillus nanangensis</name>
    <dbReference type="NCBI Taxonomy" id="2582783"/>
    <lineage>
        <taxon>Eukaryota</taxon>
        <taxon>Fungi</taxon>
        <taxon>Dikarya</taxon>
        <taxon>Ascomycota</taxon>
        <taxon>Pezizomycotina</taxon>
        <taxon>Eurotiomycetes</taxon>
        <taxon>Eurotiomycetidae</taxon>
        <taxon>Eurotiales</taxon>
        <taxon>Aspergillaceae</taxon>
        <taxon>Aspergillus</taxon>
        <taxon>Aspergillus subgen. Circumdati</taxon>
    </lineage>
</organism>
<dbReference type="Gene3D" id="3.40.50.300">
    <property type="entry name" value="P-loop containing nucleotide triphosphate hydrolases"/>
    <property type="match status" value="1"/>
</dbReference>
<evidence type="ECO:0000313" key="3">
    <source>
        <dbReference type="EMBL" id="KAF9887918.1"/>
    </source>
</evidence>
<gene>
    <name evidence="3" type="ORF">FE257_009440</name>
</gene>
<dbReference type="InterPro" id="IPR056884">
    <property type="entry name" value="NPHP3-like_N"/>
</dbReference>
<sequence>MSHEIKSEPLTQDDYQVGWICALPLEAAAATALLDEEHPPLDQDPADTNTYTLGRIGRHNVAIGCLPLGTIGESPATAVAKDMLRSFPNIRIGFMVGVGGGAPGPPSEDPQNDIRLGDLVVSKPGPNHGGVIQYDYGKTLSEEEFMETGYLNRPPSVLLTALTKLLSRDELQGSSVPLQVADMRRKYPRKSQEWLHQGFENDELYVENFRHADIQRSCKDIRCAESGDRLVTRKPRDSTDPVVHCGLIASGNQVMRDSVTREKLRKKHDGACDYSDSHKNKRWQSYAAAVSAAFAKELLGVIPVVQLERVQRVSLIASKRREERWKVLNWLAPAYYQSQQADAEQDLGHSSGRAFREHKYFKTWSEGCKDVEVLVCPGLPGAGKTTMASIVINNLRKIQEEQCSAVAFLYIKYNLRSEHTVTKMLRTLLRQVVETLPSIPKEVTELYYTDRDPPLHEILQIFTDVIGKYNSTFMIIDALDECLPEILGELLDALQRLQAMGARFMLTYRFTDVIEWE</sequence>
<dbReference type="EMBL" id="VCAU01000054">
    <property type="protein sequence ID" value="KAF9887918.1"/>
    <property type="molecule type" value="Genomic_DNA"/>
</dbReference>
<dbReference type="InterPro" id="IPR027417">
    <property type="entry name" value="P-loop_NTPase"/>
</dbReference>
<evidence type="ECO:0000259" key="2">
    <source>
        <dbReference type="Pfam" id="PF24883"/>
    </source>
</evidence>
<dbReference type="PANTHER" id="PTHR46082">
    <property type="entry name" value="ATP/GTP-BINDING PROTEIN-RELATED"/>
    <property type="match status" value="1"/>
</dbReference>
<keyword evidence="1" id="KW-0677">Repeat</keyword>
<name>A0AAD4CKJ4_ASPNN</name>
<evidence type="ECO:0000256" key="1">
    <source>
        <dbReference type="ARBA" id="ARBA00022737"/>
    </source>
</evidence>
<proteinExistence type="predicted"/>
<feature type="domain" description="Nephrocystin 3-like N-terminal" evidence="2">
    <location>
        <begin position="351"/>
        <end position="498"/>
    </location>
</feature>
<dbReference type="InterPro" id="IPR053137">
    <property type="entry name" value="NLR-like"/>
</dbReference>
<dbReference type="GO" id="GO:0009116">
    <property type="term" value="P:nucleoside metabolic process"/>
    <property type="evidence" value="ECO:0007669"/>
    <property type="project" value="InterPro"/>
</dbReference>
<dbReference type="AlphaFoldDB" id="A0AAD4CKJ4"/>